<proteinExistence type="predicted"/>
<dbReference type="AlphaFoldDB" id="F9ZQQ9"/>
<dbReference type="RefSeq" id="WP_014003169.1">
    <property type="nucleotide sequence ID" value="NC_015850.1"/>
</dbReference>
<organism evidence="1 2">
    <name type="scientific">Acidithiobacillus caldus (strain SM-1)</name>
    <dbReference type="NCBI Taxonomy" id="990288"/>
    <lineage>
        <taxon>Bacteria</taxon>
        <taxon>Pseudomonadati</taxon>
        <taxon>Pseudomonadota</taxon>
        <taxon>Acidithiobacillia</taxon>
        <taxon>Acidithiobacillales</taxon>
        <taxon>Acidithiobacillaceae</taxon>
        <taxon>Acidithiobacillus</taxon>
    </lineage>
</organism>
<dbReference type="InterPro" id="IPR016181">
    <property type="entry name" value="Acyl_CoA_acyltransferase"/>
</dbReference>
<name>F9ZQQ9_ACICS</name>
<dbReference type="EMBL" id="CP002573">
    <property type="protein sequence ID" value="AEK58659.1"/>
    <property type="molecule type" value="Genomic_DNA"/>
</dbReference>
<evidence type="ECO:0000313" key="2">
    <source>
        <dbReference type="Proteomes" id="UP000006135"/>
    </source>
</evidence>
<keyword evidence="2" id="KW-1185">Reference proteome</keyword>
<dbReference type="Proteomes" id="UP000006135">
    <property type="component" value="Chromosome"/>
</dbReference>
<evidence type="ECO:0000313" key="1">
    <source>
        <dbReference type="EMBL" id="AEK58659.1"/>
    </source>
</evidence>
<dbReference type="GeneID" id="92933185"/>
<sequence>MGGWTTVSVTVILGVGSTLALIYSEEVKQMLSLVGIGGSRKLDIDNPVVLHSACKDFVVHQCTNKKDLQAVWQIDNAEYGDMNIDFELLHEWWTKYPSGHYVIRLKEEIIGGFGIWPVSQSCYHRLQFGDITEKDIKIQPPRKSRDALFWCVSGVILKPDHRRKRAIWCLLRQVVIHWYNSQIKEKQGNVTVGTIPISKEGLDMATRFSFNLVRTAEQRKNHYPFYERDISKDIVGRFAKEFQL</sequence>
<accession>F9ZQQ9</accession>
<dbReference type="SUPFAM" id="SSF55729">
    <property type="entry name" value="Acyl-CoA N-acyltransferases (Nat)"/>
    <property type="match status" value="1"/>
</dbReference>
<evidence type="ECO:0008006" key="3">
    <source>
        <dbReference type="Google" id="ProtNLM"/>
    </source>
</evidence>
<dbReference type="KEGG" id="acu:Atc_2011"/>
<dbReference type="OrthoDB" id="10018974at2"/>
<dbReference type="HOGENOM" id="CLU_1136141_0_0_6"/>
<reference evidence="1 2" key="1">
    <citation type="journal article" date="2011" name="J. Genet. Genomics">
        <title>Unraveling the Acidithiobacillus caldus complete genome and its central metabolisms for carbon assimilation.</title>
        <authorList>
            <person name="You X.Y."/>
            <person name="Guo X."/>
            <person name="Zheng H.J."/>
            <person name="Zhang M.J."/>
            <person name="Liu L.J."/>
            <person name="Zhu Y.Q."/>
            <person name="Zhu B."/>
            <person name="Wang S.Y."/>
            <person name="Zhao G.P."/>
            <person name="Poetsch A."/>
            <person name="Jiang C.Y."/>
            <person name="Liu S.J."/>
        </authorList>
    </citation>
    <scope>NUCLEOTIDE SEQUENCE [LARGE SCALE GENOMIC DNA]</scope>
    <source>
        <strain evidence="1 2">SM-1</strain>
    </source>
</reference>
<protein>
    <recommendedName>
        <fullName evidence="3">N-acetyltransferase domain-containing protein</fullName>
    </recommendedName>
</protein>
<gene>
    <name evidence="1" type="ordered locus">Atc_2011</name>
</gene>